<keyword evidence="5 15" id="KW-0808">Transferase</keyword>
<evidence type="ECO:0000256" key="4">
    <source>
        <dbReference type="ARBA" id="ARBA00016218"/>
    </source>
</evidence>
<evidence type="ECO:0000256" key="8">
    <source>
        <dbReference type="ARBA" id="ARBA00022840"/>
    </source>
</evidence>
<evidence type="ECO:0000313" key="16">
    <source>
        <dbReference type="Proteomes" id="UP000564378"/>
    </source>
</evidence>
<evidence type="ECO:0000259" key="14">
    <source>
        <dbReference type="Pfam" id="PF01288"/>
    </source>
</evidence>
<proteinExistence type="inferred from homology"/>
<evidence type="ECO:0000256" key="3">
    <source>
        <dbReference type="ARBA" id="ARBA00013253"/>
    </source>
</evidence>
<comment type="pathway">
    <text evidence="1">Cofactor biosynthesis; tetrahydrofolate biosynthesis; 2-amino-4-hydroxy-6-hydroxymethyl-7,8-dihydropteridine diphosphate from 7,8-dihydroneopterin triphosphate: step 4/4.</text>
</comment>
<keyword evidence="7 15" id="KW-0418">Kinase</keyword>
<accession>A0A842HYR1</accession>
<keyword evidence="16" id="KW-1185">Reference proteome</keyword>
<comment type="function">
    <text evidence="10">Catalyzes the transfer of pyrophosphate from adenosine triphosphate (ATP) to 6-hydroxymethyl-7,8-dihydropterin, an enzymatic step in folate biosynthesis pathway.</text>
</comment>
<dbReference type="EC" id="2.7.6.3" evidence="3"/>
<dbReference type="InterPro" id="IPR000550">
    <property type="entry name" value="Hppk"/>
</dbReference>
<dbReference type="GO" id="GO:0003848">
    <property type="term" value="F:2-amino-4-hydroxy-6-hydroxymethyldihydropteridine diphosphokinase activity"/>
    <property type="evidence" value="ECO:0007669"/>
    <property type="project" value="UniProtKB-EC"/>
</dbReference>
<name>A0A842HYR1_9SPHN</name>
<feature type="domain" description="7,8-dihydro-6-hydroxymethylpterin-pyrophosphokinase" evidence="14">
    <location>
        <begin position="32"/>
        <end position="160"/>
    </location>
</feature>
<dbReference type="InterPro" id="IPR035907">
    <property type="entry name" value="Hppk_sf"/>
</dbReference>
<comment type="caution">
    <text evidence="15">The sequence shown here is derived from an EMBL/GenBank/DDBJ whole genome shotgun (WGS) entry which is preliminary data.</text>
</comment>
<gene>
    <name evidence="15" type="primary">folK</name>
    <name evidence="15" type="ORF">H6P80_07630</name>
</gene>
<evidence type="ECO:0000256" key="13">
    <source>
        <dbReference type="SAM" id="MobiDB-lite"/>
    </source>
</evidence>
<dbReference type="PANTHER" id="PTHR43071:SF1">
    <property type="entry name" value="2-AMINO-4-HYDROXY-6-HYDROXYMETHYLDIHYDROPTERIDINE PYROPHOSPHOKINASE"/>
    <property type="match status" value="1"/>
</dbReference>
<comment type="similarity">
    <text evidence="2">Belongs to the HPPK family.</text>
</comment>
<dbReference type="SUPFAM" id="SSF55083">
    <property type="entry name" value="6-hydroxymethyl-7,8-dihydropterin pyrophosphokinase, HPPK"/>
    <property type="match status" value="1"/>
</dbReference>
<evidence type="ECO:0000256" key="6">
    <source>
        <dbReference type="ARBA" id="ARBA00022741"/>
    </source>
</evidence>
<dbReference type="Pfam" id="PF01288">
    <property type="entry name" value="HPPK"/>
    <property type="match status" value="1"/>
</dbReference>
<keyword evidence="9" id="KW-0289">Folate biosynthesis</keyword>
<sequence length="191" mass="21249">MAKTSESGKKAGAKASKKKPAPRAQAKTRYLIALGSNRYRQGPPRRMIGRAIKALEKAGLDVKARSPVIATDPLGPGTRRYANAAIRAKSDLSPPELLTLCKKIEHKLGRRSGRRWGDRAIDLDLILWSGGCWSGEALTLPHPEFRKRGFVLDPLAAIAPRWRDPVTGLTVRHLRHRLRRNIPVDRRGNHP</sequence>
<evidence type="ECO:0000256" key="1">
    <source>
        <dbReference type="ARBA" id="ARBA00005051"/>
    </source>
</evidence>
<reference evidence="15 16" key="1">
    <citation type="submission" date="2020-08" db="EMBL/GenBank/DDBJ databases">
        <title>Draft genome sequence of Parasphingopyxis sp. GrpM-11.</title>
        <authorList>
            <person name="Oh J."/>
            <person name="Roh D.-H."/>
        </authorList>
    </citation>
    <scope>NUCLEOTIDE SEQUENCE [LARGE SCALE GENOMIC DNA]</scope>
    <source>
        <strain evidence="15 16">GrpM-11</strain>
    </source>
</reference>
<evidence type="ECO:0000256" key="12">
    <source>
        <dbReference type="ARBA" id="ARBA00033413"/>
    </source>
</evidence>
<feature type="region of interest" description="Disordered" evidence="13">
    <location>
        <begin position="1"/>
        <end position="27"/>
    </location>
</feature>
<dbReference type="Proteomes" id="UP000564378">
    <property type="component" value="Unassembled WGS sequence"/>
</dbReference>
<dbReference type="Gene3D" id="3.30.70.560">
    <property type="entry name" value="7,8-Dihydro-6-hydroxymethylpterin-pyrophosphokinase HPPK"/>
    <property type="match status" value="1"/>
</dbReference>
<dbReference type="GO" id="GO:0016301">
    <property type="term" value="F:kinase activity"/>
    <property type="evidence" value="ECO:0007669"/>
    <property type="project" value="UniProtKB-KW"/>
</dbReference>
<dbReference type="EMBL" id="JACJVJ010000001">
    <property type="protein sequence ID" value="MBC2777489.1"/>
    <property type="molecule type" value="Genomic_DNA"/>
</dbReference>
<evidence type="ECO:0000256" key="10">
    <source>
        <dbReference type="ARBA" id="ARBA00029409"/>
    </source>
</evidence>
<keyword evidence="6" id="KW-0547">Nucleotide-binding</keyword>
<protein>
    <recommendedName>
        <fullName evidence="4">2-amino-4-hydroxy-6-hydroxymethyldihydropteridine pyrophosphokinase</fullName>
        <ecNumber evidence="3">2.7.6.3</ecNumber>
    </recommendedName>
    <alternativeName>
        <fullName evidence="11">6-hydroxymethyl-7,8-dihydropterin pyrophosphokinase</fullName>
    </alternativeName>
    <alternativeName>
        <fullName evidence="12">7,8-dihydro-6-hydroxymethylpterin-pyrophosphokinase</fullName>
    </alternativeName>
</protein>
<dbReference type="UniPathway" id="UPA00077">
    <property type="reaction ID" value="UER00155"/>
</dbReference>
<dbReference type="AlphaFoldDB" id="A0A842HYR1"/>
<evidence type="ECO:0000256" key="9">
    <source>
        <dbReference type="ARBA" id="ARBA00022909"/>
    </source>
</evidence>
<evidence type="ECO:0000256" key="2">
    <source>
        <dbReference type="ARBA" id="ARBA00005810"/>
    </source>
</evidence>
<dbReference type="NCBIfam" id="TIGR01498">
    <property type="entry name" value="folK"/>
    <property type="match status" value="1"/>
</dbReference>
<dbReference type="GO" id="GO:0046654">
    <property type="term" value="P:tetrahydrofolate biosynthetic process"/>
    <property type="evidence" value="ECO:0007669"/>
    <property type="project" value="UniProtKB-UniPathway"/>
</dbReference>
<dbReference type="PANTHER" id="PTHR43071">
    <property type="entry name" value="2-AMINO-4-HYDROXY-6-HYDROXYMETHYLDIHYDROPTERIDINE PYROPHOSPHOKINASE"/>
    <property type="match status" value="1"/>
</dbReference>
<feature type="compositionally biased region" description="Basic residues" evidence="13">
    <location>
        <begin position="11"/>
        <end position="21"/>
    </location>
</feature>
<keyword evidence="8" id="KW-0067">ATP-binding</keyword>
<organism evidence="15 16">
    <name type="scientific">Parasphingopyxis marina</name>
    <dbReference type="NCBI Taxonomy" id="2761622"/>
    <lineage>
        <taxon>Bacteria</taxon>
        <taxon>Pseudomonadati</taxon>
        <taxon>Pseudomonadota</taxon>
        <taxon>Alphaproteobacteria</taxon>
        <taxon>Sphingomonadales</taxon>
        <taxon>Sphingomonadaceae</taxon>
        <taxon>Parasphingopyxis</taxon>
    </lineage>
</organism>
<dbReference type="RefSeq" id="WP_185800695.1">
    <property type="nucleotide sequence ID" value="NZ_JACJVJ010000001.1"/>
</dbReference>
<evidence type="ECO:0000313" key="15">
    <source>
        <dbReference type="EMBL" id="MBC2777489.1"/>
    </source>
</evidence>
<evidence type="ECO:0000256" key="7">
    <source>
        <dbReference type="ARBA" id="ARBA00022777"/>
    </source>
</evidence>
<evidence type="ECO:0000256" key="11">
    <source>
        <dbReference type="ARBA" id="ARBA00029766"/>
    </source>
</evidence>
<dbReference type="GO" id="GO:0046656">
    <property type="term" value="P:folic acid biosynthetic process"/>
    <property type="evidence" value="ECO:0007669"/>
    <property type="project" value="UniProtKB-KW"/>
</dbReference>
<dbReference type="GO" id="GO:0005524">
    <property type="term" value="F:ATP binding"/>
    <property type="evidence" value="ECO:0007669"/>
    <property type="project" value="UniProtKB-KW"/>
</dbReference>
<dbReference type="CDD" id="cd00483">
    <property type="entry name" value="HPPK"/>
    <property type="match status" value="1"/>
</dbReference>
<evidence type="ECO:0000256" key="5">
    <source>
        <dbReference type="ARBA" id="ARBA00022679"/>
    </source>
</evidence>